<evidence type="ECO:0000256" key="1">
    <source>
        <dbReference type="ARBA" id="ARBA00022825"/>
    </source>
</evidence>
<dbReference type="EMBL" id="FNDU01000001">
    <property type="protein sequence ID" value="SDH44540.1"/>
    <property type="molecule type" value="Genomic_DNA"/>
</dbReference>
<keyword evidence="1" id="KW-0378">Hydrolase</keyword>
<feature type="transmembrane region" description="Helical" evidence="2">
    <location>
        <begin position="50"/>
        <end position="70"/>
    </location>
</feature>
<keyword evidence="1" id="KW-0720">Serine protease</keyword>
<keyword evidence="2" id="KW-0472">Membrane</keyword>
<name>A0A1G8CHZ6_9BACI</name>
<dbReference type="Proteomes" id="UP000199017">
    <property type="component" value="Unassembled WGS sequence"/>
</dbReference>
<dbReference type="GO" id="GO:0006508">
    <property type="term" value="P:proteolysis"/>
    <property type="evidence" value="ECO:0007669"/>
    <property type="project" value="InterPro"/>
</dbReference>
<protein>
    <submittedName>
        <fullName evidence="3">Trypsin-like peptidase domain-containing protein</fullName>
    </submittedName>
</protein>
<dbReference type="PANTHER" id="PTHR22939:SF129">
    <property type="entry name" value="SERINE PROTEASE HTRA2, MITOCHONDRIAL"/>
    <property type="match status" value="1"/>
</dbReference>
<keyword evidence="4" id="KW-1185">Reference proteome</keyword>
<dbReference type="RefSeq" id="WP_170031563.1">
    <property type="nucleotide sequence ID" value="NZ_FNDU01000001.1"/>
</dbReference>
<dbReference type="PANTHER" id="PTHR22939">
    <property type="entry name" value="SERINE PROTEASE FAMILY S1C HTRA-RELATED"/>
    <property type="match status" value="1"/>
</dbReference>
<organism evidence="3 4">
    <name type="scientific">Alteribacillus bidgolensis</name>
    <dbReference type="NCBI Taxonomy" id="930129"/>
    <lineage>
        <taxon>Bacteria</taxon>
        <taxon>Bacillati</taxon>
        <taxon>Bacillota</taxon>
        <taxon>Bacilli</taxon>
        <taxon>Bacillales</taxon>
        <taxon>Bacillaceae</taxon>
        <taxon>Alteribacillus</taxon>
    </lineage>
</organism>
<sequence length="275" mass="31172">MDDKHKDKLDELYDEKYEEISYEEFKEALDEEAQRKPSDNMEKKKNRRGVRVIAVLLTLMLVFQVLAMLFDMFRIDAIEFLKTSYRLSQDEDIQEWKEAVVTIQGEGRFGRSKGTGFFIEKEGLVLTNHHVIEQQDTIGINTEDGEIYEGELLASDAEKDLALIEIEGEEGFETLHLQNKISEENEHIYVIGNPLSFTKIANEGKILGEETTRENALGISAPIYRGNSGSPVISENGDVTGVVYAKKSINHPEQESIGLAVPIDDVHSFLEETKE</sequence>
<dbReference type="InterPro" id="IPR009003">
    <property type="entry name" value="Peptidase_S1_PA"/>
</dbReference>
<keyword evidence="2" id="KW-1133">Transmembrane helix</keyword>
<evidence type="ECO:0000256" key="2">
    <source>
        <dbReference type="SAM" id="Phobius"/>
    </source>
</evidence>
<dbReference type="InterPro" id="IPR001940">
    <property type="entry name" value="Peptidase_S1C"/>
</dbReference>
<proteinExistence type="predicted"/>
<dbReference type="Gene3D" id="2.40.10.10">
    <property type="entry name" value="Trypsin-like serine proteases"/>
    <property type="match status" value="2"/>
</dbReference>
<accession>A0A1G8CHZ6</accession>
<dbReference type="PRINTS" id="PR00834">
    <property type="entry name" value="PROTEASES2C"/>
</dbReference>
<dbReference type="Pfam" id="PF13365">
    <property type="entry name" value="Trypsin_2"/>
    <property type="match status" value="1"/>
</dbReference>
<keyword evidence="2" id="KW-0812">Transmembrane</keyword>
<dbReference type="AlphaFoldDB" id="A0A1G8CHZ6"/>
<evidence type="ECO:0000313" key="4">
    <source>
        <dbReference type="Proteomes" id="UP000199017"/>
    </source>
</evidence>
<dbReference type="SUPFAM" id="SSF50494">
    <property type="entry name" value="Trypsin-like serine proteases"/>
    <property type="match status" value="1"/>
</dbReference>
<keyword evidence="1" id="KW-0645">Protease</keyword>
<evidence type="ECO:0000313" key="3">
    <source>
        <dbReference type="EMBL" id="SDH44540.1"/>
    </source>
</evidence>
<dbReference type="STRING" id="930129.SAMN05216352_101313"/>
<dbReference type="InterPro" id="IPR043504">
    <property type="entry name" value="Peptidase_S1_PA_chymotrypsin"/>
</dbReference>
<reference evidence="3 4" key="1">
    <citation type="submission" date="2016-10" db="EMBL/GenBank/DDBJ databases">
        <authorList>
            <person name="de Groot N.N."/>
        </authorList>
    </citation>
    <scope>NUCLEOTIDE SEQUENCE [LARGE SCALE GENOMIC DNA]</scope>
    <source>
        <strain evidence="4">P4B,CCM 7963,CECT 7998,DSM 25260,IBRC-M 10614,KCTC 13821</strain>
    </source>
</reference>
<gene>
    <name evidence="3" type="ORF">SAMN05216352_101313</name>
</gene>
<dbReference type="GO" id="GO:0004252">
    <property type="term" value="F:serine-type endopeptidase activity"/>
    <property type="evidence" value="ECO:0007669"/>
    <property type="project" value="InterPro"/>
</dbReference>